<evidence type="ECO:0000313" key="2">
    <source>
        <dbReference type="EMBL" id="VVT56196.1"/>
    </source>
</evidence>
<dbReference type="InterPro" id="IPR002347">
    <property type="entry name" value="SDR_fam"/>
</dbReference>
<dbReference type="AlphaFoldDB" id="A0A5E8C4W6"/>
<organism evidence="2 3">
    <name type="scientific">Magnusiomyces paraingens</name>
    <dbReference type="NCBI Taxonomy" id="2606893"/>
    <lineage>
        <taxon>Eukaryota</taxon>
        <taxon>Fungi</taxon>
        <taxon>Dikarya</taxon>
        <taxon>Ascomycota</taxon>
        <taxon>Saccharomycotina</taxon>
        <taxon>Dipodascomycetes</taxon>
        <taxon>Dipodascales</taxon>
        <taxon>Dipodascaceae</taxon>
        <taxon>Magnusiomyces</taxon>
    </lineage>
</organism>
<dbReference type="PANTHER" id="PTHR47534:SF3">
    <property type="entry name" value="ALCOHOL DEHYDROGENASE-LIKE C-TERMINAL DOMAIN-CONTAINING PROTEIN"/>
    <property type="match status" value="1"/>
</dbReference>
<evidence type="ECO:0000313" key="3">
    <source>
        <dbReference type="Proteomes" id="UP000398389"/>
    </source>
</evidence>
<dbReference type="EMBL" id="CABVLU010000004">
    <property type="protein sequence ID" value="VVT56196.1"/>
    <property type="molecule type" value="Genomic_DNA"/>
</dbReference>
<dbReference type="InterPro" id="IPR052228">
    <property type="entry name" value="Sec_Metab_Biosynth_Oxidored"/>
</dbReference>
<dbReference type="InterPro" id="IPR036291">
    <property type="entry name" value="NAD(P)-bd_dom_sf"/>
</dbReference>
<dbReference type="Pfam" id="PF00106">
    <property type="entry name" value="adh_short"/>
    <property type="match status" value="1"/>
</dbReference>
<dbReference type="GeneID" id="43583703"/>
<dbReference type="RefSeq" id="XP_031855494.1">
    <property type="nucleotide sequence ID" value="XM_031999603.1"/>
</dbReference>
<dbReference type="SUPFAM" id="SSF51735">
    <property type="entry name" value="NAD(P)-binding Rossmann-fold domains"/>
    <property type="match status" value="1"/>
</dbReference>
<dbReference type="GO" id="GO:0016491">
    <property type="term" value="F:oxidoreductase activity"/>
    <property type="evidence" value="ECO:0007669"/>
    <property type="project" value="UniProtKB-KW"/>
</dbReference>
<protein>
    <recommendedName>
        <fullName evidence="4">Ketoreductase (KR) domain-containing protein</fullName>
    </recommendedName>
</protein>
<keyword evidence="3" id="KW-1185">Reference proteome</keyword>
<evidence type="ECO:0000256" key="1">
    <source>
        <dbReference type="ARBA" id="ARBA00023002"/>
    </source>
</evidence>
<dbReference type="PANTHER" id="PTHR47534">
    <property type="entry name" value="YALI0E05731P"/>
    <property type="match status" value="1"/>
</dbReference>
<keyword evidence="1" id="KW-0560">Oxidoreductase</keyword>
<dbReference type="Gene3D" id="3.40.50.720">
    <property type="entry name" value="NAD(P)-binding Rossmann-like Domain"/>
    <property type="match status" value="1"/>
</dbReference>
<sequence>MTMKLREVAASNQKFAEIAAPNPVGVFIGGTSGLGEYTAYNFAKYAKSPKVYVVGRSAEAGAKVVAQIESINPEANAQFVTCDITLIKEVDKLCDTLLANESTINLLYLSAGFVSLKGFSPSSEGIDKKLAVNYYGRWRFVDRLIPLLQAAAQQDDVAAVSAATDGDYHPINARVISVLQPGNEGPIELDNLGLTRKFSLARANRQIIEFNSLAVMRFGRLYPDIGFVHAGPGFVKTGIARNLPFWARLPSKFAMLFVNTVQNATERLYYVASAPRFRKGAYLVDGNHKSVKERAQKRGYLTEDLQEKVWQHSEDIFARAIRQNNSHSEDCDNGFVSTEHTEVEEANYHYEVPPSEAFPGLNDHTPSRGIIQEFQEEVTSVPSAAEVKLPDVEVSEVGSSQNV</sequence>
<evidence type="ECO:0008006" key="4">
    <source>
        <dbReference type="Google" id="ProtNLM"/>
    </source>
</evidence>
<accession>A0A5E8C4W6</accession>
<reference evidence="2 3" key="1">
    <citation type="submission" date="2019-09" db="EMBL/GenBank/DDBJ databases">
        <authorList>
            <person name="Brejova B."/>
        </authorList>
    </citation>
    <scope>NUCLEOTIDE SEQUENCE [LARGE SCALE GENOMIC DNA]</scope>
</reference>
<name>A0A5E8C4W6_9ASCO</name>
<dbReference type="Proteomes" id="UP000398389">
    <property type="component" value="Unassembled WGS sequence"/>
</dbReference>
<dbReference type="OrthoDB" id="2898509at2759"/>
<gene>
    <name evidence="2" type="ORF">SAPINGB_P004888</name>
</gene>
<proteinExistence type="predicted"/>